<dbReference type="EMBL" id="CAAE01006273">
    <property type="protein sequence ID" value="CAF89064.1"/>
    <property type="molecule type" value="Genomic_DNA"/>
</dbReference>
<dbReference type="AlphaFoldDB" id="Q4TDG8"/>
<organism evidence="1">
    <name type="scientific">Tetraodon nigroviridis</name>
    <name type="common">Spotted green pufferfish</name>
    <name type="synonym">Chelonodon nigroviridis</name>
    <dbReference type="NCBI Taxonomy" id="99883"/>
    <lineage>
        <taxon>Eukaryota</taxon>
        <taxon>Metazoa</taxon>
        <taxon>Chordata</taxon>
        <taxon>Craniata</taxon>
        <taxon>Vertebrata</taxon>
        <taxon>Euteleostomi</taxon>
        <taxon>Actinopterygii</taxon>
        <taxon>Neopterygii</taxon>
        <taxon>Teleostei</taxon>
        <taxon>Neoteleostei</taxon>
        <taxon>Acanthomorphata</taxon>
        <taxon>Eupercaria</taxon>
        <taxon>Tetraodontiformes</taxon>
        <taxon>Tetradontoidea</taxon>
        <taxon>Tetraodontidae</taxon>
        <taxon>Tetraodon</taxon>
    </lineage>
</organism>
<dbReference type="KEGG" id="tng:GSTEN00002805G001"/>
<feature type="non-terminal residue" evidence="1">
    <location>
        <position position="1"/>
    </location>
</feature>
<gene>
    <name evidence="1" type="ORF">GSTENG00002805001</name>
</gene>
<feature type="non-terminal residue" evidence="1">
    <location>
        <position position="107"/>
    </location>
</feature>
<reference evidence="1" key="2">
    <citation type="submission" date="2004-02" db="EMBL/GenBank/DDBJ databases">
        <authorList>
            <consortium name="Genoscope"/>
            <consortium name="Whitehead Institute Centre for Genome Research"/>
        </authorList>
    </citation>
    <scope>NUCLEOTIDE SEQUENCE</scope>
</reference>
<reference evidence="1" key="1">
    <citation type="journal article" date="2004" name="Nature">
        <title>Genome duplication in the teleost fish Tetraodon nigroviridis reveals the early vertebrate proto-karyotype.</title>
        <authorList>
            <person name="Jaillon O."/>
            <person name="Aury J.-M."/>
            <person name="Brunet F."/>
            <person name="Petit J.-L."/>
            <person name="Stange-Thomann N."/>
            <person name="Mauceli E."/>
            <person name="Bouneau L."/>
            <person name="Fischer C."/>
            <person name="Ozouf-Costaz C."/>
            <person name="Bernot A."/>
            <person name="Nicaud S."/>
            <person name="Jaffe D."/>
            <person name="Fisher S."/>
            <person name="Lutfalla G."/>
            <person name="Dossat C."/>
            <person name="Segurens B."/>
            <person name="Dasilva C."/>
            <person name="Salanoubat M."/>
            <person name="Levy M."/>
            <person name="Boudet N."/>
            <person name="Castellano S."/>
            <person name="Anthouard V."/>
            <person name="Jubin C."/>
            <person name="Castelli V."/>
            <person name="Katinka M."/>
            <person name="Vacherie B."/>
            <person name="Biemont C."/>
            <person name="Skalli Z."/>
            <person name="Cattolico L."/>
            <person name="Poulain J."/>
            <person name="De Berardinis V."/>
            <person name="Cruaud C."/>
            <person name="Duprat S."/>
            <person name="Brottier P."/>
            <person name="Coutanceau J.-P."/>
            <person name="Gouzy J."/>
            <person name="Parra G."/>
            <person name="Lardier G."/>
            <person name="Chapple C."/>
            <person name="McKernan K.J."/>
            <person name="McEwan P."/>
            <person name="Bosak S."/>
            <person name="Kellis M."/>
            <person name="Volff J.-N."/>
            <person name="Guigo R."/>
            <person name="Zody M.C."/>
            <person name="Mesirov J."/>
            <person name="Lindblad-Toh K."/>
            <person name="Birren B."/>
            <person name="Nusbaum C."/>
            <person name="Kahn D."/>
            <person name="Robinson-Rechavi M."/>
            <person name="Laudet V."/>
            <person name="Schachter V."/>
            <person name="Quetier F."/>
            <person name="Saurin W."/>
            <person name="Scarpelli C."/>
            <person name="Wincker P."/>
            <person name="Lander E.S."/>
            <person name="Weissenbach J."/>
            <person name="Roest Crollius H."/>
        </authorList>
    </citation>
    <scope>NUCLEOTIDE SEQUENCE [LARGE SCALE GENOMIC DNA]</scope>
</reference>
<proteinExistence type="predicted"/>
<evidence type="ECO:0000313" key="1">
    <source>
        <dbReference type="EMBL" id="CAF89064.1"/>
    </source>
</evidence>
<accession>Q4TDG8</accession>
<protein>
    <submittedName>
        <fullName evidence="1">Chromosome undetermined SCAF6273, whole genome shotgun sequence</fullName>
    </submittedName>
</protein>
<sequence>LQELFTRSMAETEMRSAPYEFPEESPIEQLEERRHRLERQISQDIKLEPEILLRAKQDFMKIDSAADLELINEKSVENDNVVIQEKEVHIEEFQRVSISGEEKCGVS</sequence>
<name>Q4TDG8_TETNG</name>
<dbReference type="OrthoDB" id="1723809at2759"/>